<dbReference type="PANTHER" id="PTHR32035:SF3">
    <property type="entry name" value="SMALL RIBOSOMAL SUBUNIT PROTEIN MS38"/>
    <property type="match status" value="1"/>
</dbReference>
<evidence type="ECO:0000256" key="5">
    <source>
        <dbReference type="SAM" id="MobiDB-lite"/>
    </source>
</evidence>
<gene>
    <name evidence="7" type="ORF">ARMOST_03944</name>
</gene>
<dbReference type="GO" id="GO:0005739">
    <property type="term" value="C:mitochondrion"/>
    <property type="evidence" value="ECO:0007669"/>
    <property type="project" value="UniProtKB-SubCell"/>
</dbReference>
<dbReference type="EMBL" id="FUEG01000002">
    <property type="protein sequence ID" value="SJL00631.1"/>
    <property type="molecule type" value="Genomic_DNA"/>
</dbReference>
<dbReference type="STRING" id="47428.A0A284QW32"/>
<feature type="region of interest" description="Disordered" evidence="5">
    <location>
        <begin position="392"/>
        <end position="430"/>
    </location>
</feature>
<evidence type="ECO:0000256" key="3">
    <source>
        <dbReference type="ARBA" id="ARBA00035647"/>
    </source>
</evidence>
<feature type="region of interest" description="Disordered" evidence="5">
    <location>
        <begin position="45"/>
        <end position="133"/>
    </location>
</feature>
<feature type="compositionally biased region" description="Low complexity" evidence="5">
    <location>
        <begin position="56"/>
        <end position="78"/>
    </location>
</feature>
<sequence length="611" mass="66921">MSSLARFLQPLPAARRAYSSFFSSKPGGGRYFNSARPAKTVVAGGVAKKSNRGTRGAVESGSSAGEAASEAVQAAQGEDVSGRSAQIVKTADTEDPSTTRTVSSSSGDGSSPTSPTGPREEPSRPFSLYESNHPHPLIESRDFKLHQFFSLHRPLLLLSDPASILQTAPRMGPLHQTEGATAVNGSDARSLGAGSMETVADADADAARQLTRALTLSQAGSAVAWENTLKRLGLDVNAQPDRIGSQREIRKVWRDIVMDSVKRKRRKKMKKHKRKKRRRLTLTQESLQTLYDKLSRKAHTAYHGSRVGPGWLKYEFNDSIWNLDDDSDYTIFVWRQQQGLQDDQEASTSTTAPSITINKKTLTPTLFLHNPSEPIPAPPAYRNAAYYLFQPSHIPPRQSPSPRPHSTKSRKTKGSKRTNKSTLSDEDSSVPKFKREFEKFHSANGVRTVMGSIGPVQNVRMLLKSGYRHVYISRDFAKAHGFIPHDAAPGHYGYGGLVNIGTWPITLTPSAAVSSHPNAPPPPPVPTSSKTNGAKKKDSSDNKEPAPTLITVYLSEEPHFDVVLGRSFFERRQIQTNPIDPTDIVCLDTGEKIECELIILKDGKGEIVTVT</sequence>
<name>A0A284QW32_ARMOS</name>
<dbReference type="Proteomes" id="UP000219338">
    <property type="component" value="Unassembled WGS sequence"/>
</dbReference>
<evidence type="ECO:0000313" key="8">
    <source>
        <dbReference type="Proteomes" id="UP000219338"/>
    </source>
</evidence>
<dbReference type="AlphaFoldDB" id="A0A284QW32"/>
<reference evidence="8" key="1">
    <citation type="journal article" date="2017" name="Nat. Ecol. Evol.">
        <title>Genome expansion and lineage-specific genetic innovations in the forest pathogenic fungi Armillaria.</title>
        <authorList>
            <person name="Sipos G."/>
            <person name="Prasanna A.N."/>
            <person name="Walter M.C."/>
            <person name="O'Connor E."/>
            <person name="Balint B."/>
            <person name="Krizsan K."/>
            <person name="Kiss B."/>
            <person name="Hess J."/>
            <person name="Varga T."/>
            <person name="Slot J."/>
            <person name="Riley R."/>
            <person name="Boka B."/>
            <person name="Rigling D."/>
            <person name="Barry K."/>
            <person name="Lee J."/>
            <person name="Mihaltcheva S."/>
            <person name="LaButti K."/>
            <person name="Lipzen A."/>
            <person name="Waldron R."/>
            <person name="Moloney N.M."/>
            <person name="Sperisen C."/>
            <person name="Kredics L."/>
            <person name="Vagvoelgyi C."/>
            <person name="Patrignani A."/>
            <person name="Fitzpatrick D."/>
            <person name="Nagy I."/>
            <person name="Doyle S."/>
            <person name="Anderson J.B."/>
            <person name="Grigoriev I.V."/>
            <person name="Gueldener U."/>
            <person name="Muensterkoetter M."/>
            <person name="Nagy L.G."/>
        </authorList>
    </citation>
    <scope>NUCLEOTIDE SEQUENCE [LARGE SCALE GENOMIC DNA]</scope>
    <source>
        <strain evidence="8">C18/9</strain>
    </source>
</reference>
<evidence type="ECO:0000256" key="2">
    <source>
        <dbReference type="ARBA" id="ARBA00023128"/>
    </source>
</evidence>
<feature type="compositionally biased region" description="Pro residues" evidence="5">
    <location>
        <begin position="393"/>
        <end position="403"/>
    </location>
</feature>
<comment type="similarity">
    <text evidence="3">Belongs to the mitochondrion-specific ribosomal protein mS38 family.</text>
</comment>
<evidence type="ECO:0000256" key="1">
    <source>
        <dbReference type="ARBA" id="ARBA00004173"/>
    </source>
</evidence>
<feature type="region of interest" description="Disordered" evidence="5">
    <location>
        <begin position="512"/>
        <end position="546"/>
    </location>
</feature>
<dbReference type="SMART" id="SM01155">
    <property type="entry name" value="DUF1713"/>
    <property type="match status" value="1"/>
</dbReference>
<dbReference type="OrthoDB" id="6600758at2759"/>
<keyword evidence="8" id="KW-1185">Reference proteome</keyword>
<dbReference type="Pfam" id="PF08213">
    <property type="entry name" value="COX24_C"/>
    <property type="match status" value="1"/>
</dbReference>
<comment type="subcellular location">
    <subcellularLocation>
        <location evidence="1">Mitochondrion</location>
    </subcellularLocation>
</comment>
<organism evidence="7 8">
    <name type="scientific">Armillaria ostoyae</name>
    <name type="common">Armillaria root rot fungus</name>
    <dbReference type="NCBI Taxonomy" id="47428"/>
    <lineage>
        <taxon>Eukaryota</taxon>
        <taxon>Fungi</taxon>
        <taxon>Dikarya</taxon>
        <taxon>Basidiomycota</taxon>
        <taxon>Agaricomycotina</taxon>
        <taxon>Agaricomycetes</taxon>
        <taxon>Agaricomycetidae</taxon>
        <taxon>Agaricales</taxon>
        <taxon>Marasmiineae</taxon>
        <taxon>Physalacriaceae</taxon>
        <taxon>Armillaria</taxon>
    </lineage>
</organism>
<keyword evidence="2" id="KW-0496">Mitochondrion</keyword>
<feature type="domain" description="Ribosomal protein mS38 C-terminal" evidence="6">
    <location>
        <begin position="257"/>
        <end position="289"/>
    </location>
</feature>
<evidence type="ECO:0000313" key="7">
    <source>
        <dbReference type="EMBL" id="SJL00631.1"/>
    </source>
</evidence>
<dbReference type="InterPro" id="IPR013177">
    <property type="entry name" value="Ribosomal_mS38_C"/>
</dbReference>
<feature type="compositionally biased region" description="Basic residues" evidence="5">
    <location>
        <begin position="405"/>
        <end position="419"/>
    </location>
</feature>
<feature type="compositionally biased region" description="Low complexity" evidence="5">
    <location>
        <begin position="96"/>
        <end position="117"/>
    </location>
</feature>
<evidence type="ECO:0000256" key="4">
    <source>
        <dbReference type="ARBA" id="ARBA00035682"/>
    </source>
</evidence>
<protein>
    <recommendedName>
        <fullName evidence="4">Small ribosomal subunit protein mS38</fullName>
    </recommendedName>
</protein>
<evidence type="ECO:0000259" key="6">
    <source>
        <dbReference type="SMART" id="SM01155"/>
    </source>
</evidence>
<accession>A0A284QW32</accession>
<dbReference type="PANTHER" id="PTHR32035">
    <property type="entry name" value="AURORA KINASE A-INTERACTING PROTEIN"/>
    <property type="match status" value="1"/>
</dbReference>
<feature type="compositionally biased region" description="Basic and acidic residues" evidence="5">
    <location>
        <begin position="535"/>
        <end position="544"/>
    </location>
</feature>
<proteinExistence type="inferred from homology"/>